<name>A0A1V6XC47_PENNA</name>
<dbReference type="EMBL" id="MOOB01000092">
    <property type="protein sequence ID" value="OQE72710.1"/>
    <property type="molecule type" value="Genomic_DNA"/>
</dbReference>
<reference evidence="2" key="1">
    <citation type="journal article" date="2017" name="Nat. Microbiol.">
        <title>Global analysis of biosynthetic gene clusters reveals vast potential of secondary metabolite production in Penicillium species.</title>
        <authorList>
            <person name="Nielsen J.C."/>
            <person name="Grijseels S."/>
            <person name="Prigent S."/>
            <person name="Ji B."/>
            <person name="Dainat J."/>
            <person name="Nielsen K.F."/>
            <person name="Frisvad J.C."/>
            <person name="Workman M."/>
            <person name="Nielsen J."/>
        </authorList>
    </citation>
    <scope>NUCLEOTIDE SEQUENCE [LARGE SCALE GENOMIC DNA]</scope>
    <source>
        <strain evidence="2">IBT 13039</strain>
    </source>
</reference>
<gene>
    <name evidence="1" type="ORF">PENNAL_c0092G09212</name>
</gene>
<sequence>MSAKCVAISIVPGVIRWREHNGTFDRIREIRTSLLPIQSSPKEVVDVFDRERKRYLGLMPRTDNLGLEIESLLSASAKILLLRTYIRSSQNSITTGVDWLSAINAIAVSVQVNEQDMFPAAEESLANIWLK</sequence>
<keyword evidence="2" id="KW-1185">Reference proteome</keyword>
<proteinExistence type="predicted"/>
<comment type="caution">
    <text evidence="1">The sequence shown here is derived from an EMBL/GenBank/DDBJ whole genome shotgun (WGS) entry which is preliminary data.</text>
</comment>
<evidence type="ECO:0000313" key="2">
    <source>
        <dbReference type="Proteomes" id="UP000191691"/>
    </source>
</evidence>
<dbReference type="AlphaFoldDB" id="A0A1V6XC47"/>
<accession>A0A1V6XC47</accession>
<protein>
    <submittedName>
        <fullName evidence="1">Uncharacterized protein</fullName>
    </submittedName>
</protein>
<evidence type="ECO:0000313" key="1">
    <source>
        <dbReference type="EMBL" id="OQE72710.1"/>
    </source>
</evidence>
<organism evidence="1 2">
    <name type="scientific">Penicillium nalgiovense</name>
    <dbReference type="NCBI Taxonomy" id="60175"/>
    <lineage>
        <taxon>Eukaryota</taxon>
        <taxon>Fungi</taxon>
        <taxon>Dikarya</taxon>
        <taxon>Ascomycota</taxon>
        <taxon>Pezizomycotina</taxon>
        <taxon>Eurotiomycetes</taxon>
        <taxon>Eurotiomycetidae</taxon>
        <taxon>Eurotiales</taxon>
        <taxon>Aspergillaceae</taxon>
        <taxon>Penicillium</taxon>
    </lineage>
</organism>
<dbReference type="Proteomes" id="UP000191691">
    <property type="component" value="Unassembled WGS sequence"/>
</dbReference>